<evidence type="ECO:0008006" key="4">
    <source>
        <dbReference type="Google" id="ProtNLM"/>
    </source>
</evidence>
<feature type="signal peptide" evidence="1">
    <location>
        <begin position="1"/>
        <end position="18"/>
    </location>
</feature>
<comment type="caution">
    <text evidence="2">The sequence shown here is derived from an EMBL/GenBank/DDBJ whole genome shotgun (WGS) entry which is preliminary data.</text>
</comment>
<feature type="chain" id="PRO_5037471430" description="Lipoprotein" evidence="1">
    <location>
        <begin position="19"/>
        <end position="137"/>
    </location>
</feature>
<keyword evidence="1" id="KW-0732">Signal</keyword>
<gene>
    <name evidence="2" type="ORF">GCM10017083_32860</name>
</gene>
<evidence type="ECO:0000313" key="2">
    <source>
        <dbReference type="EMBL" id="GHD54771.1"/>
    </source>
</evidence>
<sequence length="137" mass="15301">MTAARSILLAVLALGLLAGCDDPPQQPRGQENLREVKPPSGPEFTGDVCVVVRNRAPFTITGRVLMKTRERATFRLARNETRRLCLSGTTYGNYTVSFVLTNFVTIPLFSCYTTTEQAIEVFAYQRGDSWLYNATCR</sequence>
<organism evidence="2 3">
    <name type="scientific">Thalassobaculum fulvum</name>
    <dbReference type="NCBI Taxonomy" id="1633335"/>
    <lineage>
        <taxon>Bacteria</taxon>
        <taxon>Pseudomonadati</taxon>
        <taxon>Pseudomonadota</taxon>
        <taxon>Alphaproteobacteria</taxon>
        <taxon>Rhodospirillales</taxon>
        <taxon>Thalassobaculaceae</taxon>
        <taxon>Thalassobaculum</taxon>
    </lineage>
</organism>
<keyword evidence="3" id="KW-1185">Reference proteome</keyword>
<dbReference type="AlphaFoldDB" id="A0A919CQE2"/>
<dbReference type="Proteomes" id="UP000630353">
    <property type="component" value="Unassembled WGS sequence"/>
</dbReference>
<protein>
    <recommendedName>
        <fullName evidence="4">Lipoprotein</fullName>
    </recommendedName>
</protein>
<reference evidence="2" key="2">
    <citation type="submission" date="2020-09" db="EMBL/GenBank/DDBJ databases">
        <authorList>
            <person name="Sun Q."/>
            <person name="Kim S."/>
        </authorList>
    </citation>
    <scope>NUCLEOTIDE SEQUENCE</scope>
    <source>
        <strain evidence="2">KCTC 42651</strain>
    </source>
</reference>
<evidence type="ECO:0000256" key="1">
    <source>
        <dbReference type="SAM" id="SignalP"/>
    </source>
</evidence>
<dbReference type="RefSeq" id="WP_189991542.1">
    <property type="nucleotide sequence ID" value="NZ_BMZS01000007.1"/>
</dbReference>
<dbReference type="EMBL" id="BMZS01000007">
    <property type="protein sequence ID" value="GHD54771.1"/>
    <property type="molecule type" value="Genomic_DNA"/>
</dbReference>
<proteinExistence type="predicted"/>
<dbReference type="PROSITE" id="PS51257">
    <property type="entry name" value="PROKAR_LIPOPROTEIN"/>
    <property type="match status" value="1"/>
</dbReference>
<accession>A0A919CQE2</accession>
<name>A0A919CQE2_9PROT</name>
<evidence type="ECO:0000313" key="3">
    <source>
        <dbReference type="Proteomes" id="UP000630353"/>
    </source>
</evidence>
<reference evidence="2" key="1">
    <citation type="journal article" date="2014" name="Int. J. Syst. Evol. Microbiol.">
        <title>Complete genome sequence of Corynebacterium casei LMG S-19264T (=DSM 44701T), isolated from a smear-ripened cheese.</title>
        <authorList>
            <consortium name="US DOE Joint Genome Institute (JGI-PGF)"/>
            <person name="Walter F."/>
            <person name="Albersmeier A."/>
            <person name="Kalinowski J."/>
            <person name="Ruckert C."/>
        </authorList>
    </citation>
    <scope>NUCLEOTIDE SEQUENCE</scope>
    <source>
        <strain evidence="2">KCTC 42651</strain>
    </source>
</reference>